<organism evidence="2 3">
    <name type="scientific">Cirrhinus mrigala</name>
    <name type="common">Mrigala</name>
    <dbReference type="NCBI Taxonomy" id="683832"/>
    <lineage>
        <taxon>Eukaryota</taxon>
        <taxon>Metazoa</taxon>
        <taxon>Chordata</taxon>
        <taxon>Craniata</taxon>
        <taxon>Vertebrata</taxon>
        <taxon>Euteleostomi</taxon>
        <taxon>Actinopterygii</taxon>
        <taxon>Neopterygii</taxon>
        <taxon>Teleostei</taxon>
        <taxon>Ostariophysi</taxon>
        <taxon>Cypriniformes</taxon>
        <taxon>Cyprinidae</taxon>
        <taxon>Labeoninae</taxon>
        <taxon>Labeonini</taxon>
        <taxon>Cirrhinus</taxon>
    </lineage>
</organism>
<feature type="non-terminal residue" evidence="2">
    <location>
        <position position="1"/>
    </location>
</feature>
<comment type="caution">
    <text evidence="2">The sequence shown here is derived from an EMBL/GenBank/DDBJ whole genome shotgun (WGS) entry which is preliminary data.</text>
</comment>
<evidence type="ECO:0000313" key="2">
    <source>
        <dbReference type="EMBL" id="KAL0195844.1"/>
    </source>
</evidence>
<keyword evidence="3" id="KW-1185">Reference proteome</keyword>
<sequence length="64" mass="7149">PLLLNVAEQLSQGKRRRNKSVSNMEKAGIEPPEEEEEERPVINGNGVAITPGEELAISLRRREI</sequence>
<accession>A0ABD0RBD6</accession>
<reference evidence="2 3" key="1">
    <citation type="submission" date="2024-05" db="EMBL/GenBank/DDBJ databases">
        <title>Genome sequencing and assembly of Indian major carp, Cirrhinus mrigala (Hamilton, 1822).</title>
        <authorList>
            <person name="Mohindra V."/>
            <person name="Chowdhury L.M."/>
            <person name="Lal K."/>
            <person name="Jena J.K."/>
        </authorList>
    </citation>
    <scope>NUCLEOTIDE SEQUENCE [LARGE SCALE GENOMIC DNA]</scope>
    <source>
        <strain evidence="2">CM1030</strain>
        <tissue evidence="2">Blood</tissue>
    </source>
</reference>
<dbReference type="Proteomes" id="UP001529510">
    <property type="component" value="Unassembled WGS sequence"/>
</dbReference>
<dbReference type="EMBL" id="JAMKFB020000004">
    <property type="protein sequence ID" value="KAL0195844.1"/>
    <property type="molecule type" value="Genomic_DNA"/>
</dbReference>
<proteinExistence type="predicted"/>
<dbReference type="Pfam" id="PF16663">
    <property type="entry name" value="MAGI_u1"/>
    <property type="match status" value="1"/>
</dbReference>
<dbReference type="AlphaFoldDB" id="A0ABD0RBD6"/>
<protein>
    <submittedName>
        <fullName evidence="2">Uncharacterized protein</fullName>
    </submittedName>
</protein>
<evidence type="ECO:0000313" key="3">
    <source>
        <dbReference type="Proteomes" id="UP001529510"/>
    </source>
</evidence>
<name>A0ABD0RBD6_CIRMR</name>
<feature type="region of interest" description="Disordered" evidence="1">
    <location>
        <begin position="1"/>
        <end position="47"/>
    </location>
</feature>
<gene>
    <name evidence="2" type="ORF">M9458_009416</name>
</gene>
<feature type="non-terminal residue" evidence="2">
    <location>
        <position position="64"/>
    </location>
</feature>
<evidence type="ECO:0000256" key="1">
    <source>
        <dbReference type="SAM" id="MobiDB-lite"/>
    </source>
</evidence>